<reference evidence="1" key="1">
    <citation type="journal article" date="2015" name="Nature">
        <title>Complex archaea that bridge the gap between prokaryotes and eukaryotes.</title>
        <authorList>
            <person name="Spang A."/>
            <person name="Saw J.H."/>
            <person name="Jorgensen S.L."/>
            <person name="Zaremba-Niedzwiedzka K."/>
            <person name="Martijn J."/>
            <person name="Lind A.E."/>
            <person name="van Eijk R."/>
            <person name="Schleper C."/>
            <person name="Guy L."/>
            <person name="Ettema T.J."/>
        </authorList>
    </citation>
    <scope>NUCLEOTIDE SEQUENCE</scope>
</reference>
<evidence type="ECO:0000313" key="1">
    <source>
        <dbReference type="EMBL" id="KKN26641.1"/>
    </source>
</evidence>
<dbReference type="AlphaFoldDB" id="A0A0F9RNV5"/>
<comment type="caution">
    <text evidence="1">The sequence shown here is derived from an EMBL/GenBank/DDBJ whole genome shotgun (WGS) entry which is preliminary data.</text>
</comment>
<proteinExistence type="predicted"/>
<organism evidence="1">
    <name type="scientific">marine sediment metagenome</name>
    <dbReference type="NCBI Taxonomy" id="412755"/>
    <lineage>
        <taxon>unclassified sequences</taxon>
        <taxon>metagenomes</taxon>
        <taxon>ecological metagenomes</taxon>
    </lineage>
</organism>
<sequence>MKTLSKNTDYVELIETHLNEAVRLNVELIGAIEQAVNGIEKWNKDKGDISDVLDILKQALEDAVK</sequence>
<accession>A0A0F9RNV5</accession>
<name>A0A0F9RNV5_9ZZZZ</name>
<gene>
    <name evidence="1" type="ORF">LCGC14_0872690</name>
</gene>
<protein>
    <submittedName>
        <fullName evidence="1">Uncharacterized protein</fullName>
    </submittedName>
</protein>
<dbReference type="EMBL" id="LAZR01002704">
    <property type="protein sequence ID" value="KKN26641.1"/>
    <property type="molecule type" value="Genomic_DNA"/>
</dbReference>